<protein>
    <submittedName>
        <fullName evidence="4">Polar amino acid transport system substrate-binding protein</fullName>
    </submittedName>
</protein>
<feature type="signal peptide" evidence="2">
    <location>
        <begin position="1"/>
        <end position="29"/>
    </location>
</feature>
<feature type="domain" description="Solute-binding protein family 3/N-terminal" evidence="3">
    <location>
        <begin position="63"/>
        <end position="290"/>
    </location>
</feature>
<accession>A0A852ZVC4</accession>
<dbReference type="InterPro" id="IPR001638">
    <property type="entry name" value="Solute-binding_3/MltF_N"/>
</dbReference>
<feature type="chain" id="PRO_5038634635" evidence="2">
    <location>
        <begin position="30"/>
        <end position="302"/>
    </location>
</feature>
<proteinExistence type="predicted"/>
<dbReference type="RefSeq" id="WP_179814928.1">
    <property type="nucleotide sequence ID" value="NZ_JACBZD010000001.1"/>
</dbReference>
<evidence type="ECO:0000259" key="3">
    <source>
        <dbReference type="SMART" id="SM00062"/>
    </source>
</evidence>
<dbReference type="SUPFAM" id="SSF53850">
    <property type="entry name" value="Periplasmic binding protein-like II"/>
    <property type="match status" value="1"/>
</dbReference>
<sequence>MRTLSSLPARRRLLAPVALVAAGTLLLSACGSDDGGSGEGGGGANAEAPLFDQLPAEVQESGVLRVGTNAAYAPMEYVEGDDIVGVDPDLGAALGEQLGVEFEFTNAPFDSLLTSLSSGRLDVVMSAMSDTAERQETVDFVDYFNSGTSILVAAGNPEGIQTLDDLCGKTIALQKATTMEEIAEAQKERCATEGLGELTVNTYENDTDALLQVRQGRAVADLNDFPVAAYNAQNSEGAYEVVGEMTDAGPFGIAVPKEDTQLRDAIAAALDAIIADGSYAEVLEKWNVSAGAVEAAEINGGS</sequence>
<gene>
    <name evidence="4" type="ORF">FHU37_003269</name>
</gene>
<dbReference type="PANTHER" id="PTHR35936:SF17">
    <property type="entry name" value="ARGININE-BINDING EXTRACELLULAR PROTEIN ARTP"/>
    <property type="match status" value="1"/>
</dbReference>
<reference evidence="4 5" key="1">
    <citation type="submission" date="2020-07" db="EMBL/GenBank/DDBJ databases">
        <title>Sequencing the genomes of 1000 actinobacteria strains.</title>
        <authorList>
            <person name="Klenk H.-P."/>
        </authorList>
    </citation>
    <scope>NUCLEOTIDE SEQUENCE [LARGE SCALE GENOMIC DNA]</scope>
    <source>
        <strain evidence="4 5">DSM 42178</strain>
    </source>
</reference>
<dbReference type="SMART" id="SM00062">
    <property type="entry name" value="PBPb"/>
    <property type="match status" value="1"/>
</dbReference>
<dbReference type="CDD" id="cd01004">
    <property type="entry name" value="PBP2_MidA_like"/>
    <property type="match status" value="1"/>
</dbReference>
<organism evidence="4 5">
    <name type="scientific">Allostreptomyces psammosilenae</name>
    <dbReference type="NCBI Taxonomy" id="1892865"/>
    <lineage>
        <taxon>Bacteria</taxon>
        <taxon>Bacillati</taxon>
        <taxon>Actinomycetota</taxon>
        <taxon>Actinomycetes</taxon>
        <taxon>Kitasatosporales</taxon>
        <taxon>Streptomycetaceae</taxon>
        <taxon>Allostreptomyces</taxon>
    </lineage>
</organism>
<dbReference type="Pfam" id="PF00497">
    <property type="entry name" value="SBP_bac_3"/>
    <property type="match status" value="1"/>
</dbReference>
<keyword evidence="1 2" id="KW-0732">Signal</keyword>
<evidence type="ECO:0000313" key="5">
    <source>
        <dbReference type="Proteomes" id="UP000567795"/>
    </source>
</evidence>
<dbReference type="PROSITE" id="PS51257">
    <property type="entry name" value="PROKAR_LIPOPROTEIN"/>
    <property type="match status" value="1"/>
</dbReference>
<dbReference type="Proteomes" id="UP000567795">
    <property type="component" value="Unassembled WGS sequence"/>
</dbReference>
<comment type="caution">
    <text evidence="4">The sequence shown here is derived from an EMBL/GenBank/DDBJ whole genome shotgun (WGS) entry which is preliminary data.</text>
</comment>
<keyword evidence="5" id="KW-1185">Reference proteome</keyword>
<name>A0A852ZVC4_9ACTN</name>
<dbReference type="Gene3D" id="3.40.190.10">
    <property type="entry name" value="Periplasmic binding protein-like II"/>
    <property type="match status" value="2"/>
</dbReference>
<evidence type="ECO:0000256" key="1">
    <source>
        <dbReference type="ARBA" id="ARBA00022729"/>
    </source>
</evidence>
<evidence type="ECO:0000256" key="2">
    <source>
        <dbReference type="SAM" id="SignalP"/>
    </source>
</evidence>
<evidence type="ECO:0000313" key="4">
    <source>
        <dbReference type="EMBL" id="NYI06326.1"/>
    </source>
</evidence>
<dbReference type="PANTHER" id="PTHR35936">
    <property type="entry name" value="MEMBRANE-BOUND LYTIC MUREIN TRANSGLYCOSYLASE F"/>
    <property type="match status" value="1"/>
</dbReference>
<dbReference type="EMBL" id="JACBZD010000001">
    <property type="protein sequence ID" value="NYI06326.1"/>
    <property type="molecule type" value="Genomic_DNA"/>
</dbReference>
<dbReference type="AlphaFoldDB" id="A0A852ZVC4"/>